<feature type="transmembrane region" description="Helical" evidence="1">
    <location>
        <begin position="68"/>
        <end position="90"/>
    </location>
</feature>
<name>A0ABR7IBY0_9FIRM</name>
<comment type="caution">
    <text evidence="2">The sequence shown here is derived from an EMBL/GenBank/DDBJ whole genome shotgun (WGS) entry which is preliminary data.</text>
</comment>
<organism evidence="2 3">
    <name type="scientific">Roseburia yibonii</name>
    <dbReference type="NCBI Taxonomy" id="2763063"/>
    <lineage>
        <taxon>Bacteria</taxon>
        <taxon>Bacillati</taxon>
        <taxon>Bacillota</taxon>
        <taxon>Clostridia</taxon>
        <taxon>Lachnospirales</taxon>
        <taxon>Lachnospiraceae</taxon>
        <taxon>Roseburia</taxon>
    </lineage>
</organism>
<feature type="transmembrane region" description="Helical" evidence="1">
    <location>
        <begin position="127"/>
        <end position="149"/>
    </location>
</feature>
<evidence type="ECO:0000256" key="1">
    <source>
        <dbReference type="SAM" id="Phobius"/>
    </source>
</evidence>
<gene>
    <name evidence="2" type="ORF">H8Z76_10275</name>
</gene>
<keyword evidence="1" id="KW-1133">Transmembrane helix</keyword>
<feature type="transmembrane region" description="Helical" evidence="1">
    <location>
        <begin position="161"/>
        <end position="178"/>
    </location>
</feature>
<protein>
    <submittedName>
        <fullName evidence="2">Conjugal transfer protein TraX</fullName>
    </submittedName>
</protein>
<keyword evidence="3" id="KW-1185">Reference proteome</keyword>
<feature type="transmembrane region" description="Helical" evidence="1">
    <location>
        <begin position="204"/>
        <end position="225"/>
    </location>
</feature>
<dbReference type="InterPro" id="IPR008875">
    <property type="entry name" value="TraX"/>
</dbReference>
<sequence length="265" mass="29958">MGTQIPAKKERSGISGSTLKIIAIVTMLIDHIGASVLGRLLQTHGINELNVADISALTQWMADNSVLFWSYTIMRMIGRVAFPIFCFLLIQGFLHTHDVKKYAARLFAFALISELPFDLAFKGKIDFSYQNVFFTLFIGLMTMIAFRWIEEHTDWSGWQRVILYIAALVCGIVVAELLQTDYAGKGVVCIMALYIFRKTKVQQIIAGCVAFCWELTAPIAFLPIAFYNGKRGLKIKYFFYAFYPVHLLILYLVVCLMGMGNMPAM</sequence>
<dbReference type="EMBL" id="JACOQH010000007">
    <property type="protein sequence ID" value="MBC5754390.1"/>
    <property type="molecule type" value="Genomic_DNA"/>
</dbReference>
<proteinExistence type="predicted"/>
<dbReference type="Pfam" id="PF05857">
    <property type="entry name" value="TraX"/>
    <property type="match status" value="1"/>
</dbReference>
<dbReference type="Proteomes" id="UP000621540">
    <property type="component" value="Unassembled WGS sequence"/>
</dbReference>
<evidence type="ECO:0000313" key="3">
    <source>
        <dbReference type="Proteomes" id="UP000621540"/>
    </source>
</evidence>
<keyword evidence="1" id="KW-0472">Membrane</keyword>
<accession>A0ABR7IBY0</accession>
<evidence type="ECO:0000313" key="2">
    <source>
        <dbReference type="EMBL" id="MBC5754390.1"/>
    </source>
</evidence>
<feature type="transmembrane region" description="Helical" evidence="1">
    <location>
        <begin position="237"/>
        <end position="259"/>
    </location>
</feature>
<reference evidence="2 3" key="1">
    <citation type="submission" date="2020-08" db="EMBL/GenBank/DDBJ databases">
        <title>Genome public.</title>
        <authorList>
            <person name="Liu C."/>
            <person name="Sun Q."/>
        </authorList>
    </citation>
    <scope>NUCLEOTIDE SEQUENCE [LARGE SCALE GENOMIC DNA]</scope>
    <source>
        <strain evidence="2 3">BX0805</strain>
    </source>
</reference>
<keyword evidence="1" id="KW-0812">Transmembrane</keyword>